<dbReference type="PRINTS" id="PR00621">
    <property type="entry name" value="HISTONEH2B"/>
</dbReference>
<dbReference type="SUPFAM" id="SSF47113">
    <property type="entry name" value="Histone-fold"/>
    <property type="match status" value="1"/>
</dbReference>
<dbReference type="CDD" id="cd22910">
    <property type="entry name" value="HFD_H2B"/>
    <property type="match status" value="1"/>
</dbReference>
<feature type="region of interest" description="Disordered" evidence="3">
    <location>
        <begin position="33"/>
        <end position="224"/>
    </location>
</feature>
<feature type="compositionally biased region" description="Basic and acidic residues" evidence="3">
    <location>
        <begin position="198"/>
        <end position="207"/>
    </location>
</feature>
<dbReference type="InterPro" id="IPR007125">
    <property type="entry name" value="H2A/H2B/H3"/>
</dbReference>
<dbReference type="AlphaFoldDB" id="A0A9Q0FS52"/>
<dbReference type="GO" id="GO:0003677">
    <property type="term" value="F:DNA binding"/>
    <property type="evidence" value="ECO:0007669"/>
    <property type="project" value="InterPro"/>
</dbReference>
<sequence>MAPKRKGKKVIGTVVRSTRKVVKETVEVKVVTAATDSQLTQESTQEAEDQNLPETETQDDVADVPVRTIPVGEKVYEKVEEREQVVDEGPLKELLNKAVDGAPGGREEDAAGKEEQTKEVQITTEEGEPSKDEEEKREEQQTSGLSQEETLPEEQPQKDTSTARAVDLDQEQTSKKEGAEAKRGGGKERLSGRNKRRTTPEEGKKGGGETSIGRKKRKRGTVDSAGHGYKRYVFRVMKQVHPEMRVSSMAMDIINSLMNDMFERIADEAAKLLRYHERATLSSGEIQGAVKLVLPGELGKHAIAEGAKAVANYISYDKKKKTKTS</sequence>
<dbReference type="Proteomes" id="UP001141552">
    <property type="component" value="Unassembled WGS sequence"/>
</dbReference>
<feature type="compositionally biased region" description="Basic and acidic residues" evidence="3">
    <location>
        <begin position="74"/>
        <end position="95"/>
    </location>
</feature>
<feature type="compositionally biased region" description="Acidic residues" evidence="3">
    <location>
        <begin position="45"/>
        <end position="62"/>
    </location>
</feature>
<evidence type="ECO:0000256" key="3">
    <source>
        <dbReference type="SAM" id="MobiDB-lite"/>
    </source>
</evidence>
<dbReference type="InterPro" id="IPR000558">
    <property type="entry name" value="Histone_H2B"/>
</dbReference>
<dbReference type="InterPro" id="IPR009072">
    <property type="entry name" value="Histone-fold"/>
</dbReference>
<feature type="compositionally biased region" description="Basic and acidic residues" evidence="3">
    <location>
        <begin position="128"/>
        <end position="140"/>
    </location>
</feature>
<dbReference type="Pfam" id="PF00125">
    <property type="entry name" value="Histone"/>
    <property type="match status" value="1"/>
</dbReference>
<comment type="caution">
    <text evidence="5">The sequence shown here is derived from an EMBL/GenBank/DDBJ whole genome shotgun (WGS) entry which is preliminary data.</text>
</comment>
<reference evidence="5" key="2">
    <citation type="journal article" date="2023" name="Plants (Basel)">
        <title>Annotation of the Turnera subulata (Passifloraceae) Draft Genome Reveals the S-Locus Evolved after the Divergence of Turneroideae from Passifloroideae in a Stepwise Manner.</title>
        <authorList>
            <person name="Henning P.M."/>
            <person name="Roalson E.H."/>
            <person name="Mir W."/>
            <person name="McCubbin A.G."/>
            <person name="Shore J.S."/>
        </authorList>
    </citation>
    <scope>NUCLEOTIDE SEQUENCE</scope>
    <source>
        <strain evidence="5">F60SS</strain>
    </source>
</reference>
<protein>
    <recommendedName>
        <fullName evidence="4">Core Histone H2A/H2B/H3 domain-containing protein</fullName>
    </recommendedName>
</protein>
<reference evidence="5" key="1">
    <citation type="submission" date="2022-02" db="EMBL/GenBank/DDBJ databases">
        <authorList>
            <person name="Henning P.M."/>
            <person name="McCubbin A.G."/>
            <person name="Shore J.S."/>
        </authorList>
    </citation>
    <scope>NUCLEOTIDE SEQUENCE</scope>
    <source>
        <strain evidence="5">F60SS</strain>
        <tissue evidence="5">Leaves</tissue>
    </source>
</reference>
<dbReference type="EMBL" id="JAKUCV010004356">
    <property type="protein sequence ID" value="KAJ4835612.1"/>
    <property type="molecule type" value="Genomic_DNA"/>
</dbReference>
<dbReference type="PANTHER" id="PTHR23428">
    <property type="entry name" value="HISTONE H2B"/>
    <property type="match status" value="1"/>
</dbReference>
<name>A0A9Q0FS52_9ROSI</name>
<feature type="domain" description="Core Histone H2A/H2B/H3" evidence="4">
    <location>
        <begin position="213"/>
        <end position="292"/>
    </location>
</feature>
<dbReference type="GO" id="GO:0030527">
    <property type="term" value="F:structural constituent of chromatin"/>
    <property type="evidence" value="ECO:0007669"/>
    <property type="project" value="InterPro"/>
</dbReference>
<gene>
    <name evidence="5" type="ORF">Tsubulata_010854</name>
</gene>
<evidence type="ECO:0000313" key="5">
    <source>
        <dbReference type="EMBL" id="KAJ4835612.1"/>
    </source>
</evidence>
<dbReference type="GO" id="GO:0046982">
    <property type="term" value="F:protein heterodimerization activity"/>
    <property type="evidence" value="ECO:0007669"/>
    <property type="project" value="InterPro"/>
</dbReference>
<dbReference type="OrthoDB" id="851255at2759"/>
<proteinExistence type="inferred from homology"/>
<evidence type="ECO:0000259" key="4">
    <source>
        <dbReference type="Pfam" id="PF00125"/>
    </source>
</evidence>
<evidence type="ECO:0000256" key="1">
    <source>
        <dbReference type="ARBA" id="ARBA00002001"/>
    </source>
</evidence>
<comment type="function">
    <text evidence="1">Core component of nucleosome. Nucleosomes wrap and compact DNA into chromatin, limiting DNA accessibility to the cellular machineries which require DNA as a template. Histones thereby play a central role in transcription regulation, DNA repair, DNA replication and chromosomal stability. DNA accessibility is regulated via a complex set of post-translational modifications of histones, also called histone code, and nucleosome remodeling.</text>
</comment>
<feature type="compositionally biased region" description="Basic and acidic residues" evidence="3">
    <location>
        <begin position="172"/>
        <end position="191"/>
    </location>
</feature>
<feature type="compositionally biased region" description="Basic and acidic residues" evidence="3">
    <location>
        <begin position="105"/>
        <end position="118"/>
    </location>
</feature>
<accession>A0A9Q0FS52</accession>
<organism evidence="5 6">
    <name type="scientific">Turnera subulata</name>
    <dbReference type="NCBI Taxonomy" id="218843"/>
    <lineage>
        <taxon>Eukaryota</taxon>
        <taxon>Viridiplantae</taxon>
        <taxon>Streptophyta</taxon>
        <taxon>Embryophyta</taxon>
        <taxon>Tracheophyta</taxon>
        <taxon>Spermatophyta</taxon>
        <taxon>Magnoliopsida</taxon>
        <taxon>eudicotyledons</taxon>
        <taxon>Gunneridae</taxon>
        <taxon>Pentapetalae</taxon>
        <taxon>rosids</taxon>
        <taxon>fabids</taxon>
        <taxon>Malpighiales</taxon>
        <taxon>Passifloraceae</taxon>
        <taxon>Turnera</taxon>
    </lineage>
</organism>
<dbReference type="SMART" id="SM00427">
    <property type="entry name" value="H2B"/>
    <property type="match status" value="1"/>
</dbReference>
<dbReference type="Gene3D" id="1.10.20.10">
    <property type="entry name" value="Histone, subunit A"/>
    <property type="match status" value="1"/>
</dbReference>
<keyword evidence="6" id="KW-1185">Reference proteome</keyword>
<dbReference type="FunFam" id="1.10.20.10:FF:000043">
    <property type="entry name" value="Histone H2B"/>
    <property type="match status" value="1"/>
</dbReference>
<evidence type="ECO:0000256" key="2">
    <source>
        <dbReference type="ARBA" id="ARBA00006846"/>
    </source>
</evidence>
<dbReference type="GO" id="GO:0000786">
    <property type="term" value="C:nucleosome"/>
    <property type="evidence" value="ECO:0007669"/>
    <property type="project" value="InterPro"/>
</dbReference>
<comment type="similarity">
    <text evidence="2">Belongs to the histone H2B family.</text>
</comment>
<dbReference type="GO" id="GO:0005634">
    <property type="term" value="C:nucleus"/>
    <property type="evidence" value="ECO:0007669"/>
    <property type="project" value="UniProtKB-ARBA"/>
</dbReference>
<evidence type="ECO:0000313" key="6">
    <source>
        <dbReference type="Proteomes" id="UP001141552"/>
    </source>
</evidence>